<evidence type="ECO:0000313" key="8">
    <source>
        <dbReference type="RefSeq" id="XP_026133511.1"/>
    </source>
</evidence>
<feature type="transmembrane region" description="Helical" evidence="6">
    <location>
        <begin position="96"/>
        <end position="116"/>
    </location>
</feature>
<dbReference type="PANTHER" id="PTHR34104:SF3">
    <property type="entry name" value="TRANSMEMBRANE PROTEIN 254"/>
    <property type="match status" value="1"/>
</dbReference>
<proteinExistence type="predicted"/>
<evidence type="ECO:0000256" key="4">
    <source>
        <dbReference type="ARBA" id="ARBA00023136"/>
    </source>
</evidence>
<evidence type="ECO:0000256" key="3">
    <source>
        <dbReference type="ARBA" id="ARBA00022989"/>
    </source>
</evidence>
<dbReference type="GeneID" id="113112294"/>
<sequence>MMAKSDGGSYFRRSSLFWMVVVTGFLSFYTWMVFWPQDVPYSSLGPLGALAKHFVDYHYPVMYYGWFLTWVIHLFEGVFALKICSDKGIDSSSARLLWFAQTFLFGLASLGLLIRYKPDGRPKRQ</sequence>
<dbReference type="Proteomes" id="UP000515129">
    <property type="component" value="Chromosome 13"/>
</dbReference>
<evidence type="ECO:0000256" key="6">
    <source>
        <dbReference type="SAM" id="Phobius"/>
    </source>
</evidence>
<gene>
    <name evidence="8" type="primary">LOC113112294</name>
</gene>
<dbReference type="Pfam" id="PF14934">
    <property type="entry name" value="TMEM254"/>
    <property type="match status" value="1"/>
</dbReference>
<dbReference type="GO" id="GO:0016020">
    <property type="term" value="C:membrane"/>
    <property type="evidence" value="ECO:0007669"/>
    <property type="project" value="UniProtKB-SubCell"/>
</dbReference>
<keyword evidence="2 6" id="KW-0812">Transmembrane</keyword>
<accession>A0A6P6QK03</accession>
<reference evidence="8" key="1">
    <citation type="submission" date="2025-08" db="UniProtKB">
        <authorList>
            <consortium name="RefSeq"/>
        </authorList>
    </citation>
    <scope>IDENTIFICATION</scope>
    <source>
        <strain evidence="8">Wakin</strain>
        <tissue evidence="8">Muscle</tissue>
    </source>
</reference>
<feature type="transmembrane region" description="Helical" evidence="6">
    <location>
        <begin position="16"/>
        <end position="34"/>
    </location>
</feature>
<dbReference type="PANTHER" id="PTHR34104">
    <property type="entry name" value="TRANSMEMBRANE PROTEIN 254"/>
    <property type="match status" value="1"/>
</dbReference>
<keyword evidence="4 6" id="KW-0472">Membrane</keyword>
<evidence type="ECO:0000256" key="2">
    <source>
        <dbReference type="ARBA" id="ARBA00022692"/>
    </source>
</evidence>
<evidence type="ECO:0000313" key="7">
    <source>
        <dbReference type="Proteomes" id="UP000515129"/>
    </source>
</evidence>
<keyword evidence="3 6" id="KW-1133">Transmembrane helix</keyword>
<feature type="transmembrane region" description="Helical" evidence="6">
    <location>
        <begin position="63"/>
        <end position="84"/>
    </location>
</feature>
<evidence type="ECO:0000256" key="1">
    <source>
        <dbReference type="ARBA" id="ARBA00004141"/>
    </source>
</evidence>
<dbReference type="AlphaFoldDB" id="A0A6P6QK03"/>
<name>A0A6P6QK03_CARAU</name>
<protein>
    <recommendedName>
        <fullName evidence="5">Transmembrane protein 254</fullName>
    </recommendedName>
</protein>
<dbReference type="OrthoDB" id="9984821at2759"/>
<keyword evidence="7" id="KW-1185">Reference proteome</keyword>
<comment type="subcellular location">
    <subcellularLocation>
        <location evidence="1">Membrane</location>
        <topology evidence="1">Multi-pass membrane protein</topology>
    </subcellularLocation>
</comment>
<dbReference type="InterPro" id="IPR028110">
    <property type="entry name" value="TMEM254"/>
</dbReference>
<organism evidence="7 8">
    <name type="scientific">Carassius auratus</name>
    <name type="common">Goldfish</name>
    <dbReference type="NCBI Taxonomy" id="7957"/>
    <lineage>
        <taxon>Eukaryota</taxon>
        <taxon>Metazoa</taxon>
        <taxon>Chordata</taxon>
        <taxon>Craniata</taxon>
        <taxon>Vertebrata</taxon>
        <taxon>Euteleostomi</taxon>
        <taxon>Actinopterygii</taxon>
        <taxon>Neopterygii</taxon>
        <taxon>Teleostei</taxon>
        <taxon>Ostariophysi</taxon>
        <taxon>Cypriniformes</taxon>
        <taxon>Cyprinidae</taxon>
        <taxon>Cyprininae</taxon>
        <taxon>Carassius</taxon>
    </lineage>
</organism>
<dbReference type="RefSeq" id="XP_026133511.1">
    <property type="nucleotide sequence ID" value="XM_026277726.1"/>
</dbReference>
<dbReference type="KEGG" id="caua:113112294"/>
<evidence type="ECO:0000256" key="5">
    <source>
        <dbReference type="ARBA" id="ARBA00034834"/>
    </source>
</evidence>